<evidence type="ECO:0000313" key="4">
    <source>
        <dbReference type="Proteomes" id="UP000536509"/>
    </source>
</evidence>
<keyword evidence="2" id="KW-0732">Signal</keyword>
<keyword evidence="4" id="KW-1185">Reference proteome</keyword>
<accession>A0A7Y3VZU4</accession>
<evidence type="ECO:0000256" key="1">
    <source>
        <dbReference type="SAM" id="MobiDB-lite"/>
    </source>
</evidence>
<dbReference type="Proteomes" id="UP000536509">
    <property type="component" value="Unassembled WGS sequence"/>
</dbReference>
<dbReference type="RefSeq" id="WP_171223261.1">
    <property type="nucleotide sequence ID" value="NZ_CP121446.1"/>
</dbReference>
<gene>
    <name evidence="3" type="ORF">HKT18_12815</name>
</gene>
<name>A0A7Y3VZU4_9FLAO</name>
<reference evidence="3 4" key="1">
    <citation type="submission" date="2020-05" db="EMBL/GenBank/DDBJ databases">
        <title>Draft genome of Flavobacterium sp. IMCC34852.</title>
        <authorList>
            <person name="Song J."/>
            <person name="Cho J.-C."/>
        </authorList>
    </citation>
    <scope>NUCLEOTIDE SEQUENCE [LARGE SCALE GENOMIC DNA]</scope>
    <source>
        <strain evidence="3 4">IMCC34852</strain>
    </source>
</reference>
<feature type="signal peptide" evidence="2">
    <location>
        <begin position="1"/>
        <end position="24"/>
    </location>
</feature>
<organism evidence="3 4">
    <name type="scientific">Flavobacterium rivulicola</name>
    <dbReference type="NCBI Taxonomy" id="2732161"/>
    <lineage>
        <taxon>Bacteria</taxon>
        <taxon>Pseudomonadati</taxon>
        <taxon>Bacteroidota</taxon>
        <taxon>Flavobacteriia</taxon>
        <taxon>Flavobacteriales</taxon>
        <taxon>Flavobacteriaceae</taxon>
        <taxon>Flavobacterium</taxon>
    </lineage>
</organism>
<protein>
    <recommendedName>
        <fullName evidence="5">DUF3300 domain-containing protein</fullName>
    </recommendedName>
</protein>
<proteinExistence type="predicted"/>
<feature type="region of interest" description="Disordered" evidence="1">
    <location>
        <begin position="124"/>
        <end position="149"/>
    </location>
</feature>
<evidence type="ECO:0008006" key="5">
    <source>
        <dbReference type="Google" id="ProtNLM"/>
    </source>
</evidence>
<evidence type="ECO:0000256" key="2">
    <source>
        <dbReference type="SAM" id="SignalP"/>
    </source>
</evidence>
<feature type="chain" id="PRO_5030560471" description="DUF3300 domain-containing protein" evidence="2">
    <location>
        <begin position="25"/>
        <end position="149"/>
    </location>
</feature>
<sequence>MKTRKLFYLLVTLLAFTVSSRAQVSVNVNVGTPPVWAPAAPVEVHYYYLPDIEVYYDVPARRYIYLRNGRWHRSAALPAHYRGYDLYRGRTVYLTDYRGNRPYAYYKTHKVKYKGNGNWKNKAYYKSSPGNGNGKHKGHPGKGHGKGKH</sequence>
<comment type="caution">
    <text evidence="3">The sequence shown here is derived from an EMBL/GenBank/DDBJ whole genome shotgun (WGS) entry which is preliminary data.</text>
</comment>
<evidence type="ECO:0000313" key="3">
    <source>
        <dbReference type="EMBL" id="NNT73099.1"/>
    </source>
</evidence>
<feature type="compositionally biased region" description="Basic residues" evidence="1">
    <location>
        <begin position="134"/>
        <end position="149"/>
    </location>
</feature>
<dbReference type="EMBL" id="JABEVX010000010">
    <property type="protein sequence ID" value="NNT73099.1"/>
    <property type="molecule type" value="Genomic_DNA"/>
</dbReference>
<dbReference type="AlphaFoldDB" id="A0A7Y3VZU4"/>